<dbReference type="EMBL" id="DS469726">
    <property type="protein sequence ID" value="EDO34572.1"/>
    <property type="molecule type" value="Genomic_DNA"/>
</dbReference>
<dbReference type="STRING" id="45351.A7SP20"/>
<dbReference type="AlphaFoldDB" id="A7SP20"/>
<reference evidence="2 3" key="1">
    <citation type="journal article" date="2007" name="Science">
        <title>Sea anemone genome reveals ancestral eumetazoan gene repertoire and genomic organization.</title>
        <authorList>
            <person name="Putnam N.H."/>
            <person name="Srivastava M."/>
            <person name="Hellsten U."/>
            <person name="Dirks B."/>
            <person name="Chapman J."/>
            <person name="Salamov A."/>
            <person name="Terry A."/>
            <person name="Shapiro H."/>
            <person name="Lindquist E."/>
            <person name="Kapitonov V.V."/>
            <person name="Jurka J."/>
            <person name="Genikhovich G."/>
            <person name="Grigoriev I.V."/>
            <person name="Lucas S.M."/>
            <person name="Steele R.E."/>
            <person name="Finnerty J.R."/>
            <person name="Technau U."/>
            <person name="Martindale M.Q."/>
            <person name="Rokhsar D.S."/>
        </authorList>
    </citation>
    <scope>NUCLEOTIDE SEQUENCE [LARGE SCALE GENOMIC DNA]</scope>
    <source>
        <strain evidence="3">CH2 X CH6</strain>
    </source>
</reference>
<dbReference type="InParanoid" id="A7SP20"/>
<evidence type="ECO:0000313" key="3">
    <source>
        <dbReference type="Proteomes" id="UP000001593"/>
    </source>
</evidence>
<feature type="transmembrane region" description="Helical" evidence="1">
    <location>
        <begin position="23"/>
        <end position="43"/>
    </location>
</feature>
<accession>A7SP20</accession>
<evidence type="ECO:0008006" key="4">
    <source>
        <dbReference type="Google" id="ProtNLM"/>
    </source>
</evidence>
<organism evidence="2 3">
    <name type="scientific">Nematostella vectensis</name>
    <name type="common">Starlet sea anemone</name>
    <dbReference type="NCBI Taxonomy" id="45351"/>
    <lineage>
        <taxon>Eukaryota</taxon>
        <taxon>Metazoa</taxon>
        <taxon>Cnidaria</taxon>
        <taxon>Anthozoa</taxon>
        <taxon>Hexacorallia</taxon>
        <taxon>Actiniaria</taxon>
        <taxon>Edwardsiidae</taxon>
        <taxon>Nematostella</taxon>
    </lineage>
</organism>
<gene>
    <name evidence="2" type="ORF">NEMVEDRAFT_v1g215198</name>
</gene>
<proteinExistence type="predicted"/>
<keyword evidence="1" id="KW-1133">Transmembrane helix</keyword>
<dbReference type="PANTHER" id="PTHR46599">
    <property type="entry name" value="PIGGYBAC TRANSPOSABLE ELEMENT-DERIVED PROTEIN 4"/>
    <property type="match status" value="1"/>
</dbReference>
<dbReference type="PANTHER" id="PTHR46599:SF3">
    <property type="entry name" value="PIGGYBAC TRANSPOSABLE ELEMENT-DERIVED PROTEIN 4"/>
    <property type="match status" value="1"/>
</dbReference>
<dbReference type="PhylomeDB" id="A7SP20"/>
<keyword evidence="1" id="KW-0812">Transmembrane</keyword>
<keyword evidence="3" id="KW-1185">Reference proteome</keyword>
<evidence type="ECO:0000313" key="2">
    <source>
        <dbReference type="EMBL" id="EDO34572.1"/>
    </source>
</evidence>
<dbReference type="OMA" id="YRYLAFF"/>
<evidence type="ECO:0000256" key="1">
    <source>
        <dbReference type="SAM" id="Phobius"/>
    </source>
</evidence>
<dbReference type="Proteomes" id="UP000001593">
    <property type="component" value="Unassembled WGS sequence"/>
</dbReference>
<dbReference type="HOGENOM" id="CLU_1908354_0_0_1"/>
<sequence>MGGVDYADQKRNDDRIPIKSRRWYRYLAFFLMETAAVNAFILYQNSRSHNKISQLDFRLELIEQLIANFSSRKRKRAADEMEASGESHFPVKVTINRCVNCAERNERKRSTWGCEVTLCVGCFEPYHIK</sequence>
<keyword evidence="1" id="KW-0472">Membrane</keyword>
<protein>
    <recommendedName>
        <fullName evidence="4">PiggyBac transposable element-derived protein domain-containing protein</fullName>
    </recommendedName>
</protein>
<name>A7SP20_NEMVE</name>